<gene>
    <name evidence="1" type="ORF">R3W88_022641</name>
</gene>
<accession>A0AAV9LVE1</accession>
<evidence type="ECO:0000313" key="1">
    <source>
        <dbReference type="EMBL" id="KAK4729653.1"/>
    </source>
</evidence>
<sequence length="80" mass="9017">MDFIAKITGKVERFDMILQEMMSYVTTLSTTMIPHLSSIKLLEEKMGQLTALMYSIPKEELVAHVNENPMNAIQVSAIVT</sequence>
<dbReference type="Proteomes" id="UP001311915">
    <property type="component" value="Unassembled WGS sequence"/>
</dbReference>
<dbReference type="EMBL" id="JAWPEI010000004">
    <property type="protein sequence ID" value="KAK4729653.1"/>
    <property type="molecule type" value="Genomic_DNA"/>
</dbReference>
<proteinExistence type="predicted"/>
<organism evidence="1 2">
    <name type="scientific">Solanum pinnatisectum</name>
    <name type="common">tansyleaf nightshade</name>
    <dbReference type="NCBI Taxonomy" id="50273"/>
    <lineage>
        <taxon>Eukaryota</taxon>
        <taxon>Viridiplantae</taxon>
        <taxon>Streptophyta</taxon>
        <taxon>Embryophyta</taxon>
        <taxon>Tracheophyta</taxon>
        <taxon>Spermatophyta</taxon>
        <taxon>Magnoliopsida</taxon>
        <taxon>eudicotyledons</taxon>
        <taxon>Gunneridae</taxon>
        <taxon>Pentapetalae</taxon>
        <taxon>asterids</taxon>
        <taxon>lamiids</taxon>
        <taxon>Solanales</taxon>
        <taxon>Solanaceae</taxon>
        <taxon>Solanoideae</taxon>
        <taxon>Solaneae</taxon>
        <taxon>Solanum</taxon>
    </lineage>
</organism>
<comment type="caution">
    <text evidence="1">The sequence shown here is derived from an EMBL/GenBank/DDBJ whole genome shotgun (WGS) entry which is preliminary data.</text>
</comment>
<keyword evidence="2" id="KW-1185">Reference proteome</keyword>
<protein>
    <submittedName>
        <fullName evidence="1">Uncharacterized protein</fullName>
    </submittedName>
</protein>
<name>A0AAV9LVE1_9SOLN</name>
<evidence type="ECO:0000313" key="2">
    <source>
        <dbReference type="Proteomes" id="UP001311915"/>
    </source>
</evidence>
<reference evidence="1 2" key="1">
    <citation type="submission" date="2023-10" db="EMBL/GenBank/DDBJ databases">
        <title>Genome-Wide Identification Analysis in wild type Solanum Pinnatisectum Reveals Some Genes Defensing Phytophthora Infestans.</title>
        <authorList>
            <person name="Sun C."/>
        </authorList>
    </citation>
    <scope>NUCLEOTIDE SEQUENCE [LARGE SCALE GENOMIC DNA]</scope>
    <source>
        <strain evidence="1">LQN</strain>
        <tissue evidence="1">Leaf</tissue>
    </source>
</reference>
<dbReference type="AlphaFoldDB" id="A0AAV9LVE1"/>